<dbReference type="EMBL" id="MFJF01000006">
    <property type="protein sequence ID" value="OGG07957.1"/>
    <property type="molecule type" value="Genomic_DNA"/>
</dbReference>
<dbReference type="Gene3D" id="3.40.630.30">
    <property type="match status" value="1"/>
</dbReference>
<name>A0A1F5Z712_9BACT</name>
<evidence type="ECO:0000313" key="2">
    <source>
        <dbReference type="EMBL" id="OGG07957.1"/>
    </source>
</evidence>
<dbReference type="InterPro" id="IPR000182">
    <property type="entry name" value="GNAT_dom"/>
</dbReference>
<reference evidence="2 3" key="1">
    <citation type="journal article" date="2016" name="Nat. Commun.">
        <title>Thousands of microbial genomes shed light on interconnected biogeochemical processes in an aquifer system.</title>
        <authorList>
            <person name="Anantharaman K."/>
            <person name="Brown C.T."/>
            <person name="Hug L.A."/>
            <person name="Sharon I."/>
            <person name="Castelle C.J."/>
            <person name="Probst A.J."/>
            <person name="Thomas B.C."/>
            <person name="Singh A."/>
            <person name="Wilkins M.J."/>
            <person name="Karaoz U."/>
            <person name="Brodie E.L."/>
            <person name="Williams K.H."/>
            <person name="Hubbard S.S."/>
            <person name="Banfield J.F."/>
        </authorList>
    </citation>
    <scope>NUCLEOTIDE SEQUENCE [LARGE SCALE GENOMIC DNA]</scope>
</reference>
<proteinExistence type="predicted"/>
<dbReference type="PROSITE" id="PS51186">
    <property type="entry name" value="GNAT"/>
    <property type="match status" value="1"/>
</dbReference>
<dbReference type="CDD" id="cd04301">
    <property type="entry name" value="NAT_SF"/>
    <property type="match status" value="1"/>
</dbReference>
<dbReference type="AlphaFoldDB" id="A0A1F5Z712"/>
<evidence type="ECO:0000259" key="1">
    <source>
        <dbReference type="PROSITE" id="PS51186"/>
    </source>
</evidence>
<gene>
    <name evidence="2" type="ORF">A2777_00205</name>
</gene>
<feature type="domain" description="N-acetyltransferase" evidence="1">
    <location>
        <begin position="4"/>
        <end position="153"/>
    </location>
</feature>
<dbReference type="InterPro" id="IPR016181">
    <property type="entry name" value="Acyl_CoA_acyltransferase"/>
</dbReference>
<protein>
    <recommendedName>
        <fullName evidence="1">N-acetyltransferase domain-containing protein</fullName>
    </recommendedName>
</protein>
<dbReference type="SUPFAM" id="SSF55729">
    <property type="entry name" value="Acyl-CoA N-acyltransferases (Nat)"/>
    <property type="match status" value="1"/>
</dbReference>
<dbReference type="Proteomes" id="UP000177354">
    <property type="component" value="Unassembled WGS sequence"/>
</dbReference>
<accession>A0A1F5Z712</accession>
<comment type="caution">
    <text evidence="2">The sequence shown here is derived from an EMBL/GenBank/DDBJ whole genome shotgun (WGS) entry which is preliminary data.</text>
</comment>
<dbReference type="GO" id="GO:0016747">
    <property type="term" value="F:acyltransferase activity, transferring groups other than amino-acyl groups"/>
    <property type="evidence" value="ECO:0007669"/>
    <property type="project" value="InterPro"/>
</dbReference>
<sequence length="156" mass="17913">MDKIKILPLTKTKLNEAVKLVLAAELDTREEIEHHLEHINAHYMALDGEKVVGVIGWYQDNVKYATEAMGDKFPGEKTYWVGFFAVSEKYRGKAVGYALLKILEEVVKAKGTDELWVVSVPQTRFYYLRQGFKLVMEGYISGNKKYFMVKDLNISN</sequence>
<dbReference type="Pfam" id="PF00583">
    <property type="entry name" value="Acetyltransf_1"/>
    <property type="match status" value="1"/>
</dbReference>
<organism evidence="2 3">
    <name type="scientific">Candidatus Gottesmanbacteria bacterium RIFCSPHIGHO2_01_FULL_40_15</name>
    <dbReference type="NCBI Taxonomy" id="1798376"/>
    <lineage>
        <taxon>Bacteria</taxon>
        <taxon>Candidatus Gottesmaniibacteriota</taxon>
    </lineage>
</organism>
<evidence type="ECO:0000313" key="3">
    <source>
        <dbReference type="Proteomes" id="UP000177354"/>
    </source>
</evidence>